<dbReference type="SUPFAM" id="SSF53335">
    <property type="entry name" value="S-adenosyl-L-methionine-dependent methyltransferases"/>
    <property type="match status" value="1"/>
</dbReference>
<evidence type="ECO:0000313" key="3">
    <source>
        <dbReference type="Proteomes" id="UP000279860"/>
    </source>
</evidence>
<dbReference type="PANTHER" id="PTHR34203">
    <property type="entry name" value="METHYLTRANSFERASE, FKBM FAMILY PROTEIN"/>
    <property type="match status" value="1"/>
</dbReference>
<dbReference type="Proteomes" id="UP000279860">
    <property type="component" value="Unassembled WGS sequence"/>
</dbReference>
<gene>
    <name evidence="2" type="ORF">EII41_07870</name>
</gene>
<dbReference type="AlphaFoldDB" id="A0A3P1YU64"/>
<dbReference type="GO" id="GO:0032259">
    <property type="term" value="P:methylation"/>
    <property type="evidence" value="ECO:0007669"/>
    <property type="project" value="UniProtKB-KW"/>
</dbReference>
<proteinExistence type="predicted"/>
<dbReference type="Pfam" id="PF05050">
    <property type="entry name" value="Methyltransf_21"/>
    <property type="match status" value="1"/>
</dbReference>
<dbReference type="EMBL" id="RQYN01000026">
    <property type="protein sequence ID" value="RRD74562.1"/>
    <property type="molecule type" value="Genomic_DNA"/>
</dbReference>
<dbReference type="Gene3D" id="3.40.50.150">
    <property type="entry name" value="Vaccinia Virus protein VP39"/>
    <property type="match status" value="1"/>
</dbReference>
<keyword evidence="2" id="KW-0808">Transferase</keyword>
<organism evidence="2 3">
    <name type="scientific">Tannerella forsythia</name>
    <name type="common">Bacteroides forsythus</name>
    <dbReference type="NCBI Taxonomy" id="28112"/>
    <lineage>
        <taxon>Bacteria</taxon>
        <taxon>Pseudomonadati</taxon>
        <taxon>Bacteroidota</taxon>
        <taxon>Bacteroidia</taxon>
        <taxon>Bacteroidales</taxon>
        <taxon>Tannerellaceae</taxon>
        <taxon>Tannerella</taxon>
    </lineage>
</organism>
<evidence type="ECO:0000259" key="1">
    <source>
        <dbReference type="Pfam" id="PF05050"/>
    </source>
</evidence>
<feature type="domain" description="Methyltransferase FkbM" evidence="1">
    <location>
        <begin position="139"/>
        <end position="284"/>
    </location>
</feature>
<reference evidence="2 3" key="1">
    <citation type="submission" date="2018-11" db="EMBL/GenBank/DDBJ databases">
        <title>Genomes From Bacteria Associated with the Canine Oral Cavity: a Test Case for Automated Genome-Based Taxonomic Assignment.</title>
        <authorList>
            <person name="Coil D.A."/>
            <person name="Jospin G."/>
            <person name="Darling A.E."/>
            <person name="Wallis C."/>
            <person name="Davis I.J."/>
            <person name="Harris S."/>
            <person name="Eisen J.A."/>
            <person name="Holcombe L.J."/>
            <person name="O'Flynn C."/>
        </authorList>
    </citation>
    <scope>NUCLEOTIDE SEQUENCE [LARGE SCALE GENOMIC DNA]</scope>
    <source>
        <strain evidence="2 3">OH1426_COT-023</strain>
    </source>
</reference>
<dbReference type="NCBIfam" id="TIGR01444">
    <property type="entry name" value="fkbM_fam"/>
    <property type="match status" value="1"/>
</dbReference>
<evidence type="ECO:0000313" key="2">
    <source>
        <dbReference type="EMBL" id="RRD74562.1"/>
    </source>
</evidence>
<sequence>MKLLSNTWNGYTRLKWTKAETASYFLRRISEKTKIAYPFFEKRLRKAKHQSVMRYFDPVEKCFNFNGAKIPDISHDPEKLDVLRHVFEDVLLFSCHYGENYHKHLVEKLDKSMVEGPYGYTDGVFDVTVKPGDIVIDAGAWLGDFSAYAASKGATSYAFEPTDSTYNWLCETARLNSPYIIPVKSGLGDKKEELKINICDQNSGSNSLVSENFDTQRQAVYTDRYETVQITTLDAFVEANGITKIDYIKSDIEGFERNLLRGAQQTLKKLAPKLAICTYHFPDDPQVLESLILEANPHYTVVHLRHKLFAMVIKNK</sequence>
<protein>
    <submittedName>
        <fullName evidence="2">FkbM family methyltransferase</fullName>
    </submittedName>
</protein>
<keyword evidence="2" id="KW-0489">Methyltransferase</keyword>
<dbReference type="InterPro" id="IPR029063">
    <property type="entry name" value="SAM-dependent_MTases_sf"/>
</dbReference>
<dbReference type="PANTHER" id="PTHR34203:SF15">
    <property type="entry name" value="SLL1173 PROTEIN"/>
    <property type="match status" value="1"/>
</dbReference>
<comment type="caution">
    <text evidence="2">The sequence shown here is derived from an EMBL/GenBank/DDBJ whole genome shotgun (WGS) entry which is preliminary data.</text>
</comment>
<name>A0A3P1YU64_TANFO</name>
<dbReference type="InterPro" id="IPR006342">
    <property type="entry name" value="FkbM_mtfrase"/>
</dbReference>
<dbReference type="GO" id="GO:0008168">
    <property type="term" value="F:methyltransferase activity"/>
    <property type="evidence" value="ECO:0007669"/>
    <property type="project" value="UniProtKB-KW"/>
</dbReference>
<dbReference type="InterPro" id="IPR052514">
    <property type="entry name" value="SAM-dependent_MTase"/>
</dbReference>
<accession>A0A3P1YU64</accession>